<evidence type="ECO:0000256" key="4">
    <source>
        <dbReference type="ARBA" id="ARBA00023163"/>
    </source>
</evidence>
<evidence type="ECO:0000313" key="10">
    <source>
        <dbReference type="Proteomes" id="UP000245845"/>
    </source>
</evidence>
<dbReference type="SUPFAM" id="SSF52172">
    <property type="entry name" value="CheY-like"/>
    <property type="match status" value="1"/>
</dbReference>
<keyword evidence="6" id="KW-0597">Phosphoprotein</keyword>
<dbReference type="InterPro" id="IPR018060">
    <property type="entry name" value="HTH_AraC"/>
</dbReference>
<dbReference type="GO" id="GO:0043565">
    <property type="term" value="F:sequence-specific DNA binding"/>
    <property type="evidence" value="ECO:0007669"/>
    <property type="project" value="InterPro"/>
</dbReference>
<keyword evidence="2" id="KW-0805">Transcription regulation</keyword>
<evidence type="ECO:0000313" key="9">
    <source>
        <dbReference type="EMBL" id="PWJ31343.1"/>
    </source>
</evidence>
<dbReference type="Pfam" id="PF12833">
    <property type="entry name" value="HTH_18"/>
    <property type="match status" value="1"/>
</dbReference>
<evidence type="ECO:0000259" key="8">
    <source>
        <dbReference type="PROSITE" id="PS50110"/>
    </source>
</evidence>
<dbReference type="PROSITE" id="PS01124">
    <property type="entry name" value="HTH_ARAC_FAMILY_2"/>
    <property type="match status" value="1"/>
</dbReference>
<keyword evidence="10" id="KW-1185">Reference proteome</keyword>
<proteinExistence type="predicted"/>
<feature type="modified residue" description="4-aspartylphosphate" evidence="6">
    <location>
        <position position="54"/>
    </location>
</feature>
<protein>
    <recommendedName>
        <fullName evidence="1">Stage 0 sporulation protein A homolog</fullName>
    </recommendedName>
</protein>
<sequence>MRIVIVEDEAPIREGIAKILHKINPDYELAGTAADGKEGYELINSTEPDLVIMDIEMPKMDGLKMLGKLRGEGNQCKVLILSAYSDFNYAKQAIELNIENYLLKPIKIPELKRALQQIENALEKEQSRDMAFSVEGIFLACLNGQIKPDAQFHSLTKERYGFTVEEPAEVFVLWLGSGYEEQKKSARELLEDVGDHTVKFASCVIESDVWQMLIMILYRLPREATQYQYFRTSVVPMLCSNLKSPAVCLWRSVDSLLELPKVMEEMLKEREWNLLLEKGSLIRQEDIEAIKTVPLKHPTELEDKACQAAKRGDKEKVIEYFKLLFEYYKKALHTPDEIKKSVIRFSWSVFNAYKETQGIEADLKIQNILQAISEAVSWDQIGSSLKELFEIIDLEIPEEEAMPVSVLVQKAQQQIRKYYDQGITLEEVANKLFVSEEYLSALFKKETGTTFSETIRKYRIEKVKELLLDTHLKLNQIAELAGYSDPKYMSKVFKEEMGMLPNEFRKSVH</sequence>
<dbReference type="AlphaFoldDB" id="A0A2Y9BAS2"/>
<dbReference type="SMART" id="SM00342">
    <property type="entry name" value="HTH_ARAC"/>
    <property type="match status" value="1"/>
</dbReference>
<comment type="caution">
    <text evidence="9">The sequence shown here is derived from an EMBL/GenBank/DDBJ whole genome shotgun (WGS) entry which is preliminary data.</text>
</comment>
<dbReference type="Gene3D" id="1.10.10.60">
    <property type="entry name" value="Homeodomain-like"/>
    <property type="match status" value="2"/>
</dbReference>
<reference evidence="9 10" key="1">
    <citation type="submission" date="2018-05" db="EMBL/GenBank/DDBJ databases">
        <title>The Hungate 1000. A catalogue of reference genomes from the rumen microbiome.</title>
        <authorList>
            <person name="Kelly W."/>
        </authorList>
    </citation>
    <scope>NUCLEOTIDE SEQUENCE [LARGE SCALE GENOMIC DNA]</scope>
    <source>
        <strain evidence="9 10">NLAE-zl-C242</strain>
    </source>
</reference>
<dbReference type="InterPro" id="IPR001789">
    <property type="entry name" value="Sig_transdc_resp-reg_receiver"/>
</dbReference>
<keyword evidence="4" id="KW-0804">Transcription</keyword>
<dbReference type="Pfam" id="PF00072">
    <property type="entry name" value="Response_reg"/>
    <property type="match status" value="1"/>
</dbReference>
<evidence type="ECO:0000259" key="7">
    <source>
        <dbReference type="PROSITE" id="PS01124"/>
    </source>
</evidence>
<feature type="domain" description="Response regulatory" evidence="8">
    <location>
        <begin position="2"/>
        <end position="119"/>
    </location>
</feature>
<dbReference type="Proteomes" id="UP000245845">
    <property type="component" value="Unassembled WGS sequence"/>
</dbReference>
<dbReference type="OrthoDB" id="9794370at2"/>
<dbReference type="InterPro" id="IPR011006">
    <property type="entry name" value="CheY-like_superfamily"/>
</dbReference>
<evidence type="ECO:0000256" key="6">
    <source>
        <dbReference type="PROSITE-ProRule" id="PRU00169"/>
    </source>
</evidence>
<dbReference type="PANTHER" id="PTHR43280">
    <property type="entry name" value="ARAC-FAMILY TRANSCRIPTIONAL REGULATOR"/>
    <property type="match status" value="1"/>
</dbReference>
<dbReference type="SMART" id="SM00448">
    <property type="entry name" value="REC"/>
    <property type="match status" value="1"/>
</dbReference>
<keyword evidence="3" id="KW-0238">DNA-binding</keyword>
<evidence type="ECO:0000256" key="3">
    <source>
        <dbReference type="ARBA" id="ARBA00023125"/>
    </source>
</evidence>
<dbReference type="EMBL" id="QGDL01000002">
    <property type="protein sequence ID" value="PWJ31343.1"/>
    <property type="molecule type" value="Genomic_DNA"/>
</dbReference>
<gene>
    <name evidence="9" type="ORF">A8806_102199</name>
</gene>
<dbReference type="PANTHER" id="PTHR43280:SF28">
    <property type="entry name" value="HTH-TYPE TRANSCRIPTIONAL ACTIVATOR RHAS"/>
    <property type="match status" value="1"/>
</dbReference>
<dbReference type="GO" id="GO:0000160">
    <property type="term" value="P:phosphorelay signal transduction system"/>
    <property type="evidence" value="ECO:0007669"/>
    <property type="project" value="InterPro"/>
</dbReference>
<evidence type="ECO:0000256" key="5">
    <source>
        <dbReference type="ARBA" id="ARBA00024867"/>
    </source>
</evidence>
<name>A0A2Y9BAS2_9FIRM</name>
<dbReference type="InterPro" id="IPR009057">
    <property type="entry name" value="Homeodomain-like_sf"/>
</dbReference>
<dbReference type="Gene3D" id="3.40.50.2300">
    <property type="match status" value="1"/>
</dbReference>
<evidence type="ECO:0000256" key="1">
    <source>
        <dbReference type="ARBA" id="ARBA00018672"/>
    </source>
</evidence>
<accession>A0A2Y9BAS2</accession>
<evidence type="ECO:0000256" key="2">
    <source>
        <dbReference type="ARBA" id="ARBA00023015"/>
    </source>
</evidence>
<dbReference type="RefSeq" id="WP_109730057.1">
    <property type="nucleotide sequence ID" value="NZ_BAAACK010000006.1"/>
</dbReference>
<comment type="function">
    <text evidence="5">May play the central regulatory role in sporulation. It may be an element of the effector pathway responsible for the activation of sporulation genes in response to nutritional stress. Spo0A may act in concert with spo0H (a sigma factor) to control the expression of some genes that are critical to the sporulation process.</text>
</comment>
<dbReference type="PROSITE" id="PS50110">
    <property type="entry name" value="RESPONSE_REGULATORY"/>
    <property type="match status" value="1"/>
</dbReference>
<dbReference type="GO" id="GO:0003700">
    <property type="term" value="F:DNA-binding transcription factor activity"/>
    <property type="evidence" value="ECO:0007669"/>
    <property type="project" value="InterPro"/>
</dbReference>
<dbReference type="CDD" id="cd17536">
    <property type="entry name" value="REC_YesN-like"/>
    <property type="match status" value="1"/>
</dbReference>
<dbReference type="SUPFAM" id="SSF46689">
    <property type="entry name" value="Homeodomain-like"/>
    <property type="match status" value="2"/>
</dbReference>
<organism evidence="9 10">
    <name type="scientific">Faecalicatena orotica</name>
    <dbReference type="NCBI Taxonomy" id="1544"/>
    <lineage>
        <taxon>Bacteria</taxon>
        <taxon>Bacillati</taxon>
        <taxon>Bacillota</taxon>
        <taxon>Clostridia</taxon>
        <taxon>Lachnospirales</taxon>
        <taxon>Lachnospiraceae</taxon>
        <taxon>Faecalicatena</taxon>
    </lineage>
</organism>
<feature type="domain" description="HTH araC/xylS-type" evidence="7">
    <location>
        <begin position="409"/>
        <end position="507"/>
    </location>
</feature>